<feature type="region of interest" description="Disordered" evidence="1">
    <location>
        <begin position="1"/>
        <end position="32"/>
    </location>
</feature>
<comment type="caution">
    <text evidence="2">The sequence shown here is derived from an EMBL/GenBank/DDBJ whole genome shotgun (WGS) entry which is preliminary data.</text>
</comment>
<dbReference type="Proteomes" id="UP001500928">
    <property type="component" value="Unassembled WGS sequence"/>
</dbReference>
<reference evidence="3" key="1">
    <citation type="journal article" date="2019" name="Int. J. Syst. Evol. Microbiol.">
        <title>The Global Catalogue of Microorganisms (GCM) 10K type strain sequencing project: providing services to taxonomists for standard genome sequencing and annotation.</title>
        <authorList>
            <consortium name="The Broad Institute Genomics Platform"/>
            <consortium name="The Broad Institute Genome Sequencing Center for Infectious Disease"/>
            <person name="Wu L."/>
            <person name="Ma J."/>
        </authorList>
    </citation>
    <scope>NUCLEOTIDE SEQUENCE [LARGE SCALE GENOMIC DNA]</scope>
    <source>
        <strain evidence="3">JCM 17979</strain>
    </source>
</reference>
<evidence type="ECO:0000313" key="2">
    <source>
        <dbReference type="EMBL" id="GAA4773487.1"/>
    </source>
</evidence>
<keyword evidence="3" id="KW-1185">Reference proteome</keyword>
<gene>
    <name evidence="2" type="ORF">GCM10023200_02360</name>
</gene>
<accession>A0ABP9A516</accession>
<dbReference type="EMBL" id="BAABHO010000002">
    <property type="protein sequence ID" value="GAA4773487.1"/>
    <property type="molecule type" value="Genomic_DNA"/>
</dbReference>
<dbReference type="RefSeq" id="WP_345410489.1">
    <property type="nucleotide sequence ID" value="NZ_BAABHO010000002.1"/>
</dbReference>
<name>A0ABP9A516_9PSEU</name>
<evidence type="ECO:0000313" key="3">
    <source>
        <dbReference type="Proteomes" id="UP001500928"/>
    </source>
</evidence>
<organism evidence="2 3">
    <name type="scientific">Actinomycetospora chlora</name>
    <dbReference type="NCBI Taxonomy" id="663608"/>
    <lineage>
        <taxon>Bacteria</taxon>
        <taxon>Bacillati</taxon>
        <taxon>Actinomycetota</taxon>
        <taxon>Actinomycetes</taxon>
        <taxon>Pseudonocardiales</taxon>
        <taxon>Pseudonocardiaceae</taxon>
        <taxon>Actinomycetospora</taxon>
    </lineage>
</organism>
<dbReference type="PIRSF" id="PIRSF017349">
    <property type="entry name" value="UCP017349"/>
    <property type="match status" value="1"/>
</dbReference>
<dbReference type="InterPro" id="IPR014487">
    <property type="entry name" value="DUF3151"/>
</dbReference>
<proteinExistence type="predicted"/>
<evidence type="ECO:0000256" key="1">
    <source>
        <dbReference type="SAM" id="MobiDB-lite"/>
    </source>
</evidence>
<dbReference type="Pfam" id="PF11349">
    <property type="entry name" value="DUF3151"/>
    <property type="match status" value="1"/>
</dbReference>
<protein>
    <submittedName>
        <fullName evidence="2">DUF3151 domain-containing protein</fullName>
    </submittedName>
</protein>
<sequence>MTIPTGPGAGHGHNLLGPQPTYLPETPEPARRLENGEDPVAVVADHPTYSAGWAALAERAEAAGEHVAAYAYARTGYHRGLDQLRRHGWKGFGPVPWDHEPNQGFLRAVAALAKAARAIGETDEVDRCVQLLEDSDPKAVEALGLA</sequence>